<evidence type="ECO:0000256" key="1">
    <source>
        <dbReference type="ARBA" id="ARBA00004651"/>
    </source>
</evidence>
<evidence type="ECO:0000256" key="4">
    <source>
        <dbReference type="ARBA" id="ARBA00022692"/>
    </source>
</evidence>
<accession>A0A9X1NP55</accession>
<evidence type="ECO:0000256" key="7">
    <source>
        <dbReference type="SAM" id="Phobius"/>
    </source>
</evidence>
<feature type="transmembrane region" description="Helical" evidence="7">
    <location>
        <begin position="182"/>
        <end position="200"/>
    </location>
</feature>
<feature type="transmembrane region" description="Helical" evidence="7">
    <location>
        <begin position="282"/>
        <end position="305"/>
    </location>
</feature>
<gene>
    <name evidence="9" type="ORF">LR394_37720</name>
</gene>
<dbReference type="AlphaFoldDB" id="A0A9X1NP55"/>
<keyword evidence="4 7" id="KW-0812">Transmembrane</keyword>
<comment type="subcellular location">
    <subcellularLocation>
        <location evidence="1">Cell membrane</location>
        <topology evidence="1">Multi-pass membrane protein</topology>
    </subcellularLocation>
</comment>
<dbReference type="PANTHER" id="PTHR42718:SF46">
    <property type="entry name" value="BLR6921 PROTEIN"/>
    <property type="match status" value="1"/>
</dbReference>
<feature type="transmembrane region" description="Helical" evidence="7">
    <location>
        <begin position="121"/>
        <end position="141"/>
    </location>
</feature>
<dbReference type="PRINTS" id="PR01035">
    <property type="entry name" value="TCRTETA"/>
</dbReference>
<keyword evidence="2" id="KW-0813">Transport</keyword>
<dbReference type="Proteomes" id="UP001138997">
    <property type="component" value="Unassembled WGS sequence"/>
</dbReference>
<proteinExistence type="predicted"/>
<organism evidence="9 10">
    <name type="scientific">Kineosporia babensis</name>
    <dbReference type="NCBI Taxonomy" id="499548"/>
    <lineage>
        <taxon>Bacteria</taxon>
        <taxon>Bacillati</taxon>
        <taxon>Actinomycetota</taxon>
        <taxon>Actinomycetes</taxon>
        <taxon>Kineosporiales</taxon>
        <taxon>Kineosporiaceae</taxon>
        <taxon>Kineosporia</taxon>
    </lineage>
</organism>
<dbReference type="InterPro" id="IPR020846">
    <property type="entry name" value="MFS_dom"/>
</dbReference>
<dbReference type="EMBL" id="JAJOMB010000032">
    <property type="protein sequence ID" value="MCD5316653.1"/>
    <property type="molecule type" value="Genomic_DNA"/>
</dbReference>
<evidence type="ECO:0000256" key="3">
    <source>
        <dbReference type="ARBA" id="ARBA00022475"/>
    </source>
</evidence>
<evidence type="ECO:0000313" key="10">
    <source>
        <dbReference type="Proteomes" id="UP001138997"/>
    </source>
</evidence>
<keyword evidence="5 7" id="KW-1133">Transmembrane helix</keyword>
<dbReference type="InterPro" id="IPR001958">
    <property type="entry name" value="Tet-R_TetA/multi-R_MdtG-like"/>
</dbReference>
<dbReference type="GO" id="GO:0005886">
    <property type="term" value="C:plasma membrane"/>
    <property type="evidence" value="ECO:0007669"/>
    <property type="project" value="UniProtKB-SubCell"/>
</dbReference>
<feature type="transmembrane region" description="Helical" evidence="7">
    <location>
        <begin position="346"/>
        <end position="363"/>
    </location>
</feature>
<evidence type="ECO:0000313" key="9">
    <source>
        <dbReference type="EMBL" id="MCD5316653.1"/>
    </source>
</evidence>
<keyword evidence="6 7" id="KW-0472">Membrane</keyword>
<dbReference type="Gene3D" id="1.20.1720.10">
    <property type="entry name" value="Multidrug resistance protein D"/>
    <property type="match status" value="2"/>
</dbReference>
<feature type="transmembrane region" description="Helical" evidence="7">
    <location>
        <begin position="456"/>
        <end position="481"/>
    </location>
</feature>
<feature type="transmembrane region" description="Helical" evidence="7">
    <location>
        <begin position="60"/>
        <end position="79"/>
    </location>
</feature>
<feature type="transmembrane region" description="Helical" evidence="7">
    <location>
        <begin position="91"/>
        <end position="109"/>
    </location>
</feature>
<evidence type="ECO:0000256" key="6">
    <source>
        <dbReference type="ARBA" id="ARBA00023136"/>
    </source>
</evidence>
<feature type="transmembrane region" description="Helical" evidence="7">
    <location>
        <begin position="243"/>
        <end position="261"/>
    </location>
</feature>
<evidence type="ECO:0000256" key="5">
    <source>
        <dbReference type="ARBA" id="ARBA00022989"/>
    </source>
</evidence>
<feature type="transmembrane region" description="Helical" evidence="7">
    <location>
        <begin position="212"/>
        <end position="231"/>
    </location>
</feature>
<feature type="transmembrane region" description="Helical" evidence="7">
    <location>
        <begin position="23"/>
        <end position="48"/>
    </location>
</feature>
<dbReference type="InterPro" id="IPR011701">
    <property type="entry name" value="MFS"/>
</dbReference>
<name>A0A9X1NP55_9ACTN</name>
<evidence type="ECO:0000259" key="8">
    <source>
        <dbReference type="PROSITE" id="PS50850"/>
    </source>
</evidence>
<dbReference type="CDD" id="cd17321">
    <property type="entry name" value="MFS_MMR_MDR_like"/>
    <property type="match status" value="1"/>
</dbReference>
<reference evidence="9" key="1">
    <citation type="submission" date="2021-11" db="EMBL/GenBank/DDBJ databases">
        <title>Streptomyces corallinus and Kineosporia corallina sp. nov., two new coral-derived marine actinobacteria.</title>
        <authorList>
            <person name="Buangrab K."/>
            <person name="Sutthacheep M."/>
            <person name="Yeemin T."/>
            <person name="Harunari E."/>
            <person name="Igarashi Y."/>
            <person name="Sripreechasak P."/>
            <person name="Kanchanasin P."/>
            <person name="Tanasupawat S."/>
            <person name="Phongsopitanun W."/>
        </authorList>
    </citation>
    <scope>NUCLEOTIDE SEQUENCE</scope>
    <source>
        <strain evidence="9">JCM 31032</strain>
    </source>
</reference>
<sequence length="498" mass="50918">MTTSQDSPGAPSIPAHPHHAQRWLILGVLGAAQLMVVLDATIVNIALPSAQEDLGFSHDARQWVITAYALAFGALLPLGGRVGDLMGRKRALLIGLIGFAAASAIGGAATDIGMLVTARAAQGVFGALLAPATLSLLMTTFTDARERAKAFGIYGAIAGAGLAAGLLLGGVLTQWLDWRWCLYVNIVIAVVTVAGAWTTLHHQAPEGPRPRLDIPGTLTVSAGLFCLVNGFANAETHAWGEPAVWACLVAAVVLLTVFTLIETRVAHPLIPLRVLFDRTRGAALLSVMLLGLGQFGVLLFLTYYFQQNLGLSPISSGAAFVPMIAGLAVTATAANSILVPRYGARPLVPTGFVVAGAGLFWLTGIDTTSSYTSDVLGPLIVTGIGTGMAIAPAMTAGISGVRAEDAGAASALMNTGQQVGYSVGTAVLSSIAASALTDQLAGQNSISSAVAAGAAVHSYTTTFMWCAVIFLIGAVISGALLRSGPLAQDPDAGPVVHV</sequence>
<dbReference type="Pfam" id="PF07690">
    <property type="entry name" value="MFS_1"/>
    <property type="match status" value="1"/>
</dbReference>
<dbReference type="PANTHER" id="PTHR42718">
    <property type="entry name" value="MAJOR FACILITATOR SUPERFAMILY MULTIDRUG TRANSPORTER MFSC"/>
    <property type="match status" value="1"/>
</dbReference>
<keyword evidence="3" id="KW-1003">Cell membrane</keyword>
<comment type="caution">
    <text evidence="9">The sequence shown here is derived from an EMBL/GenBank/DDBJ whole genome shotgun (WGS) entry which is preliminary data.</text>
</comment>
<dbReference type="SUPFAM" id="SSF103473">
    <property type="entry name" value="MFS general substrate transporter"/>
    <property type="match status" value="1"/>
</dbReference>
<feature type="domain" description="Major facilitator superfamily (MFS) profile" evidence="8">
    <location>
        <begin position="25"/>
        <end position="485"/>
    </location>
</feature>
<dbReference type="PROSITE" id="PS50850">
    <property type="entry name" value="MFS"/>
    <property type="match status" value="1"/>
</dbReference>
<feature type="transmembrane region" description="Helical" evidence="7">
    <location>
        <begin position="317"/>
        <end position="339"/>
    </location>
</feature>
<dbReference type="InterPro" id="IPR036259">
    <property type="entry name" value="MFS_trans_sf"/>
</dbReference>
<keyword evidence="10" id="KW-1185">Reference proteome</keyword>
<feature type="transmembrane region" description="Helical" evidence="7">
    <location>
        <begin position="153"/>
        <end position="176"/>
    </location>
</feature>
<evidence type="ECO:0000256" key="2">
    <source>
        <dbReference type="ARBA" id="ARBA00022448"/>
    </source>
</evidence>
<dbReference type="GO" id="GO:0022857">
    <property type="term" value="F:transmembrane transporter activity"/>
    <property type="evidence" value="ECO:0007669"/>
    <property type="project" value="InterPro"/>
</dbReference>
<protein>
    <submittedName>
        <fullName evidence="9">MFS transporter</fullName>
    </submittedName>
</protein>
<feature type="transmembrane region" description="Helical" evidence="7">
    <location>
        <begin position="375"/>
        <end position="398"/>
    </location>
</feature>